<reference evidence="3" key="1">
    <citation type="submission" date="2021-10" db="EMBL/GenBank/DDBJ databases">
        <title>Tropical sea cucumber genome reveals ecological adaptation and Cuvierian tubules defense mechanism.</title>
        <authorList>
            <person name="Chen T."/>
        </authorList>
    </citation>
    <scope>NUCLEOTIDE SEQUENCE</scope>
    <source>
        <strain evidence="3">Nanhai2018</strain>
        <tissue evidence="3">Muscle</tissue>
    </source>
</reference>
<dbReference type="PANTHER" id="PTHR23247">
    <property type="entry name" value="NY-REN-41 ANTIGEN L15 -RELATED"/>
    <property type="match status" value="1"/>
</dbReference>
<feature type="region of interest" description="Disordered" evidence="1">
    <location>
        <begin position="201"/>
        <end position="260"/>
    </location>
</feature>
<dbReference type="InterPro" id="IPR025259">
    <property type="entry name" value="CCDC34/181"/>
</dbReference>
<keyword evidence="4" id="KW-1185">Reference proteome</keyword>
<feature type="region of interest" description="Disordered" evidence="1">
    <location>
        <begin position="1"/>
        <end position="145"/>
    </location>
</feature>
<feature type="compositionally biased region" description="Low complexity" evidence="1">
    <location>
        <begin position="123"/>
        <end position="134"/>
    </location>
</feature>
<dbReference type="AlphaFoldDB" id="A0A9Q1BSG0"/>
<protein>
    <submittedName>
        <fullName evidence="3">Coiled-coil domain-containing protein 34</fullName>
    </submittedName>
</protein>
<evidence type="ECO:0000313" key="4">
    <source>
        <dbReference type="Proteomes" id="UP001152320"/>
    </source>
</evidence>
<name>A0A9Q1BSG0_HOLLE</name>
<dbReference type="InterPro" id="IPR045323">
    <property type="entry name" value="CCDC34"/>
</dbReference>
<feature type="compositionally biased region" description="Low complexity" evidence="1">
    <location>
        <begin position="46"/>
        <end position="63"/>
    </location>
</feature>
<dbReference type="PANTHER" id="PTHR23247:SF2">
    <property type="entry name" value="COILED-COIL DOMAIN-CONTAINING PROTEIN 34"/>
    <property type="match status" value="1"/>
</dbReference>
<proteinExistence type="predicted"/>
<evidence type="ECO:0000313" key="3">
    <source>
        <dbReference type="EMBL" id="KAJ8031976.1"/>
    </source>
</evidence>
<feature type="compositionally biased region" description="Low complexity" evidence="1">
    <location>
        <begin position="79"/>
        <end position="102"/>
    </location>
</feature>
<organism evidence="3 4">
    <name type="scientific">Holothuria leucospilota</name>
    <name type="common">Black long sea cucumber</name>
    <name type="synonym">Mertensiothuria leucospilota</name>
    <dbReference type="NCBI Taxonomy" id="206669"/>
    <lineage>
        <taxon>Eukaryota</taxon>
        <taxon>Metazoa</taxon>
        <taxon>Echinodermata</taxon>
        <taxon>Eleutherozoa</taxon>
        <taxon>Echinozoa</taxon>
        <taxon>Holothuroidea</taxon>
        <taxon>Aspidochirotacea</taxon>
        <taxon>Aspidochirotida</taxon>
        <taxon>Holothuriidae</taxon>
        <taxon>Holothuria</taxon>
    </lineage>
</organism>
<feature type="domain" description="Coiled-coil" evidence="2">
    <location>
        <begin position="141"/>
        <end position="315"/>
    </location>
</feature>
<dbReference type="EMBL" id="JAIZAY010000012">
    <property type="protein sequence ID" value="KAJ8031976.1"/>
    <property type="molecule type" value="Genomic_DNA"/>
</dbReference>
<feature type="region of interest" description="Disordered" evidence="1">
    <location>
        <begin position="307"/>
        <end position="365"/>
    </location>
</feature>
<accession>A0A9Q1BSG0</accession>
<gene>
    <name evidence="3" type="ORF">HOLleu_25361</name>
</gene>
<sequence length="365" mass="42149">MEQSQSSEVSHILHSTPKGDKSDNSQTKSSVSKHERVTPPQQNNYTDTFSSTSRTFSKSPSSPYEGKKSPHSLDNTGDSTRSLLSVLSHSSVDSLSSGSISDSLDKRSPLQNAAGSDVKENSSKTTTTPSKNEPGGSEAELTPWEKWLIEKSKSERKKVKEEVRKKLEALKAKEEEEEKKKEHRRLVERRVLNWLKEKEIQEKKQRAKEERKKRAEQKKKLIERQTALEKEKTNREEWMAKKKEEELQQKQKALEERQRKAQEEWLKKEKAEEAFKKWKQQAKGKAKPCTGSFYEGGYIRSSGYPVPSYCNPIPWMPPHTPPQQTSKETCKRRKSSNLERIPPSPPLLFKDRTNKDHLQRRGRPR</sequence>
<feature type="compositionally biased region" description="Basic and acidic residues" evidence="1">
    <location>
        <begin position="349"/>
        <end position="359"/>
    </location>
</feature>
<dbReference type="Pfam" id="PF13904">
    <property type="entry name" value="CCDC34"/>
    <property type="match status" value="1"/>
</dbReference>
<evidence type="ECO:0000256" key="1">
    <source>
        <dbReference type="SAM" id="MobiDB-lite"/>
    </source>
</evidence>
<evidence type="ECO:0000259" key="2">
    <source>
        <dbReference type="Pfam" id="PF13904"/>
    </source>
</evidence>
<dbReference type="OrthoDB" id="5981665at2759"/>
<dbReference type="Proteomes" id="UP001152320">
    <property type="component" value="Chromosome 12"/>
</dbReference>
<comment type="caution">
    <text evidence="3">The sequence shown here is derived from an EMBL/GenBank/DDBJ whole genome shotgun (WGS) entry which is preliminary data.</text>
</comment>